<dbReference type="Proteomes" id="UP000830375">
    <property type="component" value="Unassembled WGS sequence"/>
</dbReference>
<dbReference type="EMBL" id="JACTAM010000015">
    <property type="protein sequence ID" value="KAI2656626.1"/>
    <property type="molecule type" value="Genomic_DNA"/>
</dbReference>
<organism evidence="3 4">
    <name type="scientific">Labeo rohita</name>
    <name type="common">Indian major carp</name>
    <name type="synonym">Cyprinus rohita</name>
    <dbReference type="NCBI Taxonomy" id="84645"/>
    <lineage>
        <taxon>Eukaryota</taxon>
        <taxon>Metazoa</taxon>
        <taxon>Chordata</taxon>
        <taxon>Craniata</taxon>
        <taxon>Vertebrata</taxon>
        <taxon>Euteleostomi</taxon>
        <taxon>Actinopterygii</taxon>
        <taxon>Neopterygii</taxon>
        <taxon>Teleostei</taxon>
        <taxon>Ostariophysi</taxon>
        <taxon>Cypriniformes</taxon>
        <taxon>Cyprinidae</taxon>
        <taxon>Labeoninae</taxon>
        <taxon>Labeonini</taxon>
        <taxon>Labeo</taxon>
    </lineage>
</organism>
<feature type="compositionally biased region" description="Low complexity" evidence="2">
    <location>
        <begin position="776"/>
        <end position="789"/>
    </location>
</feature>
<feature type="region of interest" description="Disordered" evidence="2">
    <location>
        <begin position="432"/>
        <end position="549"/>
    </location>
</feature>
<feature type="compositionally biased region" description="Polar residues" evidence="2">
    <location>
        <begin position="692"/>
        <end position="702"/>
    </location>
</feature>
<feature type="region of interest" description="Disordered" evidence="2">
    <location>
        <begin position="1505"/>
        <end position="1524"/>
    </location>
</feature>
<reference evidence="3 4" key="1">
    <citation type="submission" date="2022-01" db="EMBL/GenBank/DDBJ databases">
        <title>A high-quality chromosome-level genome assembly of rohu carp, Labeo rohita.</title>
        <authorList>
            <person name="Arick M.A. II"/>
            <person name="Hsu C.-Y."/>
            <person name="Magbanua Z."/>
            <person name="Pechanova O."/>
            <person name="Grover C."/>
            <person name="Miller E."/>
            <person name="Thrash A."/>
            <person name="Ezzel L."/>
            <person name="Alam S."/>
            <person name="Benzie J."/>
            <person name="Hamilton M."/>
            <person name="Karsi A."/>
            <person name="Lawrence M.L."/>
            <person name="Peterson D.G."/>
        </authorList>
    </citation>
    <scope>NUCLEOTIDE SEQUENCE [LARGE SCALE GENOMIC DNA]</scope>
    <source>
        <strain evidence="4">BAU-BD-2019</strain>
        <tissue evidence="3">Blood</tissue>
    </source>
</reference>
<sequence>MRGKARLRLSPNEEAQLVREELDRRRKLRLQQVREQERFIARQVRRQVEERRRQQLQMLTDSLQLEWQQQQTLKLQALSTHYEHSLRSVGDGHRSAQENKNPLRWCACGTDAQILLCHSRHLGKTPSSIFPPSNILPRVIFFREVSGCASPSSTLMAAGPAASRPGRLVRDSPSFPTSLFLLHAVTTVERQERAEERHREALRELSARRHEEEQQRCRHIEARRKALVEEKKRAERVASLPPPPPNPVESIGKKTPRPLKSAAAERFSLTHCHMTQTALCAQQAAELEIQRLEELQREEACDRQERLEKARLRGNHALRREQHTQDRARLLSELERLQQADLLRRRQATGGAATSSSGSLRSPFRTCTQRSAVCALTSLQLSNTRIHMFPKIRRGNFKWQVKGDLMLQLVPEPLPSLSAASHDEELDVTLDPECAPEGEEPETPVTETPGGQPIRECHVTGWDCTSPPADPGRRALTRLLERIRRQRDQRTRQQIADTPVTSHDGDAEEQALSVETGSLSSQEKASGGSSEEQTPSTTHTEEAPDVSDEAVVAGTLLPLEERVHLMPESERRAHVDQPTHVEALLRQQQEQLALLEELEEKRRELEQRLRDTQQTSRTLQEAAQRHAGIEESTALPELPAEVRPDVAHTQRLHQYQQRLLEQNRLHKKCVEEARRRLEEYQHTLKLRYAMGSTSAAPQQTSFPPEAQFDDRSAPPLHLIPDPNVLHPEKAPVSQFPSRPAPSQVSAHIYHTAALVIHQPHSHCFPQQPCVSLPNPSGSDSSCLSVLSERSPQDGQEDGVSEQDRLPLPPPSVVLELLRSRQHRAMPRPAEVSGSVMVPSFGSAGPVRPMTLLQNQAQQEQPPVEVDRQEIRRQRDILQALITADRQGLGLSSSDVQTHRMTLNSLLNANEEDCVHDPAPVHRGRVRPPVSRPPARLAFLRQMEQHELSAIQEVDTPVNISLDTELQSVDVSESSSVSLPAVSSEDTHSVSQGSQVTGRISRMSWRETLLRDATSSASMKRHIYCSSALEPTMSFVSPIADGYFCFNCSRPVYSLGLSSMNHKQECVGAVDPDYLSSTTISTGSYSTSDHEPSYAVSDASHLCIEPDHPSPRSSSGHTPADQEQEVRDSVQQIIEKYSKELNASLRHAGVTSGAVNTSSQSQSWSSVLQEECSLHDGDSLSSAAALSSTQLSGVFQPLQPRPDIDSSSSSSSSRNAVRDDQSPRAQGWSETVNRILERLSDQLSIRQSEQGHGATPAESLRLSSSVSHDEDRHLNKSLPPSPIVRQSWAGPVSNSQPDESTYSSAEDQSASDQFDGCESVLSRVIGKASDIGSSQVFDQSSVLVDGPEEVTQSTEVLRFSPVRSSLQPSTSQMMTHDVLTDVPHDDASDLFLPLPSDVTTNETADCSTALYVPLEAEPFGLNVADASDWLEPTDQSLPSLQHLRADTLLQSQSELQISMDTLSLTHESLCETDTVAPPTAADVSLMPCSPFKEDCLDLVPQLLSQEVSSHPEPVNAESQQSAGGGNTLSELIERAQAAGDVKGILEESTISFISLPESTLQDPELTLMQSSDTGSAAQEVEFEGCEGQSQCRTDDSQSERPEASLAHAVMLLEFQSSSAQQQRLRDRLAQRSAHRAAQIRARHAESGKATPLQKMSRDTGRTGSKTHTANRLKSVTEVRICTDEHRRCEETEMYRRTQRLYNQLEEVKQKKELRSRQESYAKNREKARDFQRKTLEKLRAKLNR</sequence>
<keyword evidence="4" id="KW-1185">Reference proteome</keyword>
<feature type="region of interest" description="Disordered" evidence="2">
    <location>
        <begin position="1104"/>
        <end position="1127"/>
    </location>
</feature>
<feature type="compositionally biased region" description="Polar residues" evidence="2">
    <location>
        <begin position="513"/>
        <end position="538"/>
    </location>
</feature>
<keyword evidence="1" id="KW-0175">Coiled coil</keyword>
<feature type="region of interest" description="Disordered" evidence="2">
    <location>
        <begin position="774"/>
        <end position="809"/>
    </location>
</feature>
<comment type="caution">
    <text evidence="3">The sequence shown here is derived from an EMBL/GenBank/DDBJ whole genome shotgun (WGS) entry which is preliminary data.</text>
</comment>
<feature type="compositionally biased region" description="Basic and acidic residues" evidence="2">
    <location>
        <begin position="479"/>
        <end position="491"/>
    </location>
</feature>
<evidence type="ECO:0000313" key="4">
    <source>
        <dbReference type="Proteomes" id="UP000830375"/>
    </source>
</evidence>
<feature type="coiled-coil region" evidence="1">
    <location>
        <begin position="278"/>
        <end position="340"/>
    </location>
</feature>
<feature type="region of interest" description="Disordered" evidence="2">
    <location>
        <begin position="1709"/>
        <end position="1732"/>
    </location>
</feature>
<feature type="coiled-coil region" evidence="1">
    <location>
        <begin position="581"/>
        <end position="622"/>
    </location>
</feature>
<feature type="region of interest" description="Disordered" evidence="2">
    <location>
        <begin position="1194"/>
        <end position="1230"/>
    </location>
</feature>
<feature type="compositionally biased region" description="Basic and acidic residues" evidence="2">
    <location>
        <begin position="1591"/>
        <end position="1600"/>
    </location>
</feature>
<dbReference type="PANTHER" id="PTHR21553">
    <property type="entry name" value="ALMS1-RELATED"/>
    <property type="match status" value="1"/>
</dbReference>
<feature type="region of interest" description="Disordered" evidence="2">
    <location>
        <begin position="1246"/>
        <end position="1312"/>
    </location>
</feature>
<feature type="compositionally biased region" description="Low complexity" evidence="2">
    <location>
        <begin position="443"/>
        <end position="453"/>
    </location>
</feature>
<feature type="compositionally biased region" description="Polar residues" evidence="2">
    <location>
        <begin position="1291"/>
        <end position="1311"/>
    </location>
</feature>
<feature type="region of interest" description="Disordered" evidence="2">
    <location>
        <begin position="232"/>
        <end position="257"/>
    </location>
</feature>
<feature type="compositionally biased region" description="Acidic residues" evidence="2">
    <location>
        <begin position="432"/>
        <end position="442"/>
    </location>
</feature>
<gene>
    <name evidence="3" type="ORF">H4Q32_029839</name>
</gene>
<name>A0ABQ8M250_LABRO</name>
<proteinExistence type="predicted"/>
<feature type="region of interest" description="Disordered" evidence="2">
    <location>
        <begin position="692"/>
        <end position="711"/>
    </location>
</feature>
<accession>A0ABQ8M250</accession>
<feature type="region of interest" description="Disordered" evidence="2">
    <location>
        <begin position="1569"/>
        <end position="1600"/>
    </location>
</feature>
<dbReference type="PANTHER" id="PTHR21553:SF26">
    <property type="entry name" value="ALMS MOTIF DOMAIN-CONTAINING PROTEIN"/>
    <property type="match status" value="1"/>
</dbReference>
<evidence type="ECO:0000313" key="3">
    <source>
        <dbReference type="EMBL" id="KAI2656626.1"/>
    </source>
</evidence>
<evidence type="ECO:0000256" key="2">
    <source>
        <dbReference type="SAM" id="MobiDB-lite"/>
    </source>
</evidence>
<protein>
    <submittedName>
        <fullName evidence="3">Centrosomal protein of 295 kDa</fullName>
    </submittedName>
</protein>
<evidence type="ECO:0000256" key="1">
    <source>
        <dbReference type="SAM" id="Coils"/>
    </source>
</evidence>
<feature type="region of interest" description="Disordered" evidence="2">
    <location>
        <begin position="1639"/>
        <end position="1668"/>
    </location>
</feature>